<sequence length="75" mass="8072">GWFRAGSNPIYYLMGVDSAVFCDNAPGKSGFIKFDPLFEGKLTSGVFGTGDWKKCECVLDVDQDAVNLAFGVLVS</sequence>
<evidence type="ECO:0000313" key="1">
    <source>
        <dbReference type="EMBL" id="CAG8655396.1"/>
    </source>
</evidence>
<comment type="caution">
    <text evidence="1">The sequence shown here is derived from an EMBL/GenBank/DDBJ whole genome shotgun (WGS) entry which is preliminary data.</text>
</comment>
<feature type="non-terminal residue" evidence="1">
    <location>
        <position position="75"/>
    </location>
</feature>
<keyword evidence="2" id="KW-1185">Reference proteome</keyword>
<evidence type="ECO:0000313" key="2">
    <source>
        <dbReference type="Proteomes" id="UP000789702"/>
    </source>
</evidence>
<name>A0ACA9NM80_9GLOM</name>
<dbReference type="Proteomes" id="UP000789702">
    <property type="component" value="Unassembled WGS sequence"/>
</dbReference>
<dbReference type="EMBL" id="CAJVPU010016776">
    <property type="protein sequence ID" value="CAG8655396.1"/>
    <property type="molecule type" value="Genomic_DNA"/>
</dbReference>
<gene>
    <name evidence="1" type="ORF">DHETER_LOCUS9497</name>
</gene>
<feature type="non-terminal residue" evidence="1">
    <location>
        <position position="1"/>
    </location>
</feature>
<protein>
    <submittedName>
        <fullName evidence="1">16324_t:CDS:1</fullName>
    </submittedName>
</protein>
<organism evidence="1 2">
    <name type="scientific">Dentiscutata heterogama</name>
    <dbReference type="NCBI Taxonomy" id="1316150"/>
    <lineage>
        <taxon>Eukaryota</taxon>
        <taxon>Fungi</taxon>
        <taxon>Fungi incertae sedis</taxon>
        <taxon>Mucoromycota</taxon>
        <taxon>Glomeromycotina</taxon>
        <taxon>Glomeromycetes</taxon>
        <taxon>Diversisporales</taxon>
        <taxon>Gigasporaceae</taxon>
        <taxon>Dentiscutata</taxon>
    </lineage>
</organism>
<accession>A0ACA9NM80</accession>
<reference evidence="1" key="1">
    <citation type="submission" date="2021-06" db="EMBL/GenBank/DDBJ databases">
        <authorList>
            <person name="Kallberg Y."/>
            <person name="Tangrot J."/>
            <person name="Rosling A."/>
        </authorList>
    </citation>
    <scope>NUCLEOTIDE SEQUENCE</scope>
    <source>
        <strain evidence="1">IL203A</strain>
    </source>
</reference>
<proteinExistence type="predicted"/>